<evidence type="ECO:0000313" key="1">
    <source>
        <dbReference type="EMBL" id="PPQ28234.1"/>
    </source>
</evidence>
<evidence type="ECO:0000313" key="2">
    <source>
        <dbReference type="Proteomes" id="UP000239089"/>
    </source>
</evidence>
<accession>A0A2S6N0U0</accession>
<gene>
    <name evidence="1" type="ORF">CCR94_18215</name>
</gene>
<proteinExistence type="predicted"/>
<keyword evidence="2" id="KW-1185">Reference proteome</keyword>
<organism evidence="1 2">
    <name type="scientific">Rhodoblastus sphagnicola</name>
    <dbReference type="NCBI Taxonomy" id="333368"/>
    <lineage>
        <taxon>Bacteria</taxon>
        <taxon>Pseudomonadati</taxon>
        <taxon>Pseudomonadota</taxon>
        <taxon>Alphaproteobacteria</taxon>
        <taxon>Hyphomicrobiales</taxon>
        <taxon>Rhodoblastaceae</taxon>
        <taxon>Rhodoblastus</taxon>
    </lineage>
</organism>
<comment type="caution">
    <text evidence="1">The sequence shown here is derived from an EMBL/GenBank/DDBJ whole genome shotgun (WGS) entry which is preliminary data.</text>
</comment>
<reference evidence="1 2" key="1">
    <citation type="journal article" date="2018" name="Arch. Microbiol.">
        <title>New insights into the metabolic potential of the phototrophic purple bacterium Rhodopila globiformis DSM 161(T) from its draft genome sequence and evidence for a vanadium-dependent nitrogenase.</title>
        <authorList>
            <person name="Imhoff J.F."/>
            <person name="Rahn T."/>
            <person name="Kunzel S."/>
            <person name="Neulinger S.C."/>
        </authorList>
    </citation>
    <scope>NUCLEOTIDE SEQUENCE [LARGE SCALE GENOMIC DNA]</scope>
    <source>
        <strain evidence="1 2">DSM 16996</strain>
    </source>
</reference>
<dbReference type="AlphaFoldDB" id="A0A2S6N0U0"/>
<protein>
    <submittedName>
        <fullName evidence="1">Uncharacterized protein</fullName>
    </submittedName>
</protein>
<dbReference type="Proteomes" id="UP000239089">
    <property type="component" value="Unassembled WGS sequence"/>
</dbReference>
<sequence>MANFYGNCRSNYFAVKDEDTFKAWIAQYEVTLITRGNLFGFVSDDESGGVPHRCDDDDAIDIDSEIAAHLADDQVCVIMASGAEAARYIAGSAIAIHANGESFSINLSDIYTRVAEEFGEAAQFTVAEY</sequence>
<dbReference type="RefSeq" id="WP_104509267.1">
    <property type="nucleotide sequence ID" value="NZ_JACIGC010000031.1"/>
</dbReference>
<dbReference type="EMBL" id="NHSJ01000112">
    <property type="protein sequence ID" value="PPQ28234.1"/>
    <property type="molecule type" value="Genomic_DNA"/>
</dbReference>
<dbReference type="OrthoDB" id="8454908at2"/>
<name>A0A2S6N0U0_9HYPH</name>